<dbReference type="EMBL" id="MCFH01000006">
    <property type="protein sequence ID" value="ORX57120.1"/>
    <property type="molecule type" value="Genomic_DNA"/>
</dbReference>
<feature type="chain" id="PRO_5013231497" evidence="3">
    <location>
        <begin position="20"/>
        <end position="406"/>
    </location>
</feature>
<feature type="transmembrane region" description="Helical" evidence="2">
    <location>
        <begin position="254"/>
        <end position="278"/>
    </location>
</feature>
<feature type="signal peptide" evidence="3">
    <location>
        <begin position="1"/>
        <end position="19"/>
    </location>
</feature>
<evidence type="ECO:0000256" key="1">
    <source>
        <dbReference type="SAM" id="MobiDB-lite"/>
    </source>
</evidence>
<organism evidence="4 5">
    <name type="scientific">Piromyces finnis</name>
    <dbReference type="NCBI Taxonomy" id="1754191"/>
    <lineage>
        <taxon>Eukaryota</taxon>
        <taxon>Fungi</taxon>
        <taxon>Fungi incertae sedis</taxon>
        <taxon>Chytridiomycota</taxon>
        <taxon>Chytridiomycota incertae sedis</taxon>
        <taxon>Neocallimastigomycetes</taxon>
        <taxon>Neocallimastigales</taxon>
        <taxon>Neocallimastigaceae</taxon>
        <taxon>Piromyces</taxon>
    </lineage>
</organism>
<reference evidence="4 5" key="1">
    <citation type="submission" date="2016-08" db="EMBL/GenBank/DDBJ databases">
        <title>Genomes of anaerobic fungi encode conserved fungal cellulosomes for biomass hydrolysis.</title>
        <authorList>
            <consortium name="DOE Joint Genome Institute"/>
            <person name="Haitjema C.H."/>
            <person name="Gilmore S.P."/>
            <person name="Henske J.K."/>
            <person name="Solomon K.V."/>
            <person name="De Groot R."/>
            <person name="Kuo A."/>
            <person name="Mondo S.J."/>
            <person name="Salamov A.A."/>
            <person name="Labutti K."/>
            <person name="Zhao Z."/>
            <person name="Chiniquy J."/>
            <person name="Barry K."/>
            <person name="Brewer H.M."/>
            <person name="Purvine S.O."/>
            <person name="Wright A.T."/>
            <person name="Boxma B."/>
            <person name="Van Alen T."/>
            <person name="Hackstein J.H."/>
            <person name="Baker S.E."/>
            <person name="Grigoriev I.V."/>
            <person name="O'Malley M.A."/>
        </authorList>
    </citation>
    <scope>NUCLEOTIDE SEQUENCE [LARGE SCALE GENOMIC DNA]</scope>
    <source>
        <strain evidence="5">finn</strain>
    </source>
</reference>
<dbReference type="AlphaFoldDB" id="A0A1Y1VK17"/>
<evidence type="ECO:0000256" key="3">
    <source>
        <dbReference type="SAM" id="SignalP"/>
    </source>
</evidence>
<feature type="region of interest" description="Disordered" evidence="1">
    <location>
        <begin position="299"/>
        <end position="406"/>
    </location>
</feature>
<keyword evidence="3" id="KW-0732">Signal</keyword>
<reference evidence="4 5" key="2">
    <citation type="submission" date="2016-08" db="EMBL/GenBank/DDBJ databases">
        <title>Pervasive Adenine N6-methylation of Active Genes in Fungi.</title>
        <authorList>
            <consortium name="DOE Joint Genome Institute"/>
            <person name="Mondo S.J."/>
            <person name="Dannebaum R.O."/>
            <person name="Kuo R.C."/>
            <person name="Labutti K."/>
            <person name="Haridas S."/>
            <person name="Kuo A."/>
            <person name="Salamov A."/>
            <person name="Ahrendt S.R."/>
            <person name="Lipzen A."/>
            <person name="Sullivan W."/>
            <person name="Andreopoulos W.B."/>
            <person name="Clum A."/>
            <person name="Lindquist E."/>
            <person name="Daum C."/>
            <person name="Ramamoorthy G.K."/>
            <person name="Gryganskyi A."/>
            <person name="Culley D."/>
            <person name="Magnuson J.K."/>
            <person name="James T.Y."/>
            <person name="O'Malley M.A."/>
            <person name="Stajich J.E."/>
            <person name="Spatafora J.W."/>
            <person name="Visel A."/>
            <person name="Grigoriev I.V."/>
        </authorList>
    </citation>
    <scope>NUCLEOTIDE SEQUENCE [LARGE SCALE GENOMIC DNA]</scope>
    <source>
        <strain evidence="5">finn</strain>
    </source>
</reference>
<proteinExistence type="predicted"/>
<keyword evidence="5" id="KW-1185">Reference proteome</keyword>
<dbReference type="STRING" id="1754191.A0A1Y1VK17"/>
<evidence type="ECO:0000313" key="4">
    <source>
        <dbReference type="EMBL" id="ORX57120.1"/>
    </source>
</evidence>
<evidence type="ECO:0000256" key="2">
    <source>
        <dbReference type="SAM" id="Phobius"/>
    </source>
</evidence>
<dbReference type="Proteomes" id="UP000193719">
    <property type="component" value="Unassembled WGS sequence"/>
</dbReference>
<feature type="compositionally biased region" description="Basic and acidic residues" evidence="1">
    <location>
        <begin position="375"/>
        <end position="386"/>
    </location>
</feature>
<dbReference type="OrthoDB" id="10547719at2759"/>
<protein>
    <submittedName>
        <fullName evidence="4">Uncharacterized protein</fullName>
    </submittedName>
</protein>
<feature type="compositionally biased region" description="Polar residues" evidence="1">
    <location>
        <begin position="299"/>
        <end position="371"/>
    </location>
</feature>
<keyword evidence="2" id="KW-0812">Transmembrane</keyword>
<sequence>MKFFIILFINLISILLSLASETVKVSSWYCSQYNNTELYFDKDKIDRLTSEQYLLSNFEKEIPQEGARLDYYIRYLHIARGLCYYDNIELAEKSFDNYLKIYNVTDNTQTIDFRYIKTANCYYMYKQFLTEESKSKLKALCKSNFANYYNAAFYFLKNETVCPYPQNKEMISLGDKKDINNARDQYLTDLSDIYFSDIDEDQDCYDPYNEEIVNCGYRNNSDKTEYCNNYSDECCHYKSAIENKRLIEYEPSHFAIIMGSSTALVFTIIGLFFSSIAIKDIKTKEKIEQAVLKQEQMYNNNSHSESQNSLRPPSHTGGNASLPKSQSSGSRPGTPNLHSPSSPYIQFTGSRPGTPSLQSPILSQKELQPSSIIERPPRTPELEKSTSPKINNSIIIPRLELPPPSP</sequence>
<comment type="caution">
    <text evidence="4">The sequence shown here is derived from an EMBL/GenBank/DDBJ whole genome shotgun (WGS) entry which is preliminary data.</text>
</comment>
<gene>
    <name evidence="4" type="ORF">BCR36DRAFT_151772</name>
</gene>
<keyword evidence="2" id="KW-1133">Transmembrane helix</keyword>
<accession>A0A1Y1VK17</accession>
<name>A0A1Y1VK17_9FUNG</name>
<keyword evidence="2" id="KW-0472">Membrane</keyword>
<evidence type="ECO:0000313" key="5">
    <source>
        <dbReference type="Proteomes" id="UP000193719"/>
    </source>
</evidence>